<dbReference type="Gene3D" id="3.40.430.10">
    <property type="entry name" value="Dihydrofolate Reductase, subunit A"/>
    <property type="match status" value="1"/>
</dbReference>
<evidence type="ECO:0000259" key="8">
    <source>
        <dbReference type="PROSITE" id="PS51330"/>
    </source>
</evidence>
<dbReference type="InParanoid" id="Q6CRP4"/>
<comment type="pathway">
    <text evidence="1">Cofactor biosynthesis; tetrahydrofolate biosynthesis; 5,6,7,8-tetrahydrofolate from 7,8-dihydrofolate: step 1/1.</text>
</comment>
<dbReference type="CDD" id="cd00209">
    <property type="entry name" value="DHFR"/>
    <property type="match status" value="1"/>
</dbReference>
<comment type="similarity">
    <text evidence="7">Belongs to the dihydrofolate reductase family.</text>
</comment>
<dbReference type="InterPro" id="IPR024072">
    <property type="entry name" value="DHFR-like_dom_sf"/>
</dbReference>
<dbReference type="GO" id="GO:0005739">
    <property type="term" value="C:mitochondrion"/>
    <property type="evidence" value="ECO:0007669"/>
    <property type="project" value="TreeGrafter"/>
</dbReference>
<keyword evidence="6" id="KW-0560">Oxidoreductase</keyword>
<dbReference type="UniPathway" id="UPA00077">
    <property type="reaction ID" value="UER00158"/>
</dbReference>
<keyword evidence="4" id="KW-0554">One-carbon metabolism</keyword>
<dbReference type="GO" id="GO:0050661">
    <property type="term" value="F:NADP binding"/>
    <property type="evidence" value="ECO:0007669"/>
    <property type="project" value="InterPro"/>
</dbReference>
<dbReference type="GO" id="GO:0046654">
    <property type="term" value="P:tetrahydrofolate biosynthetic process"/>
    <property type="evidence" value="ECO:0007669"/>
    <property type="project" value="UniProtKB-UniPathway"/>
</dbReference>
<dbReference type="PROSITE" id="PS00075">
    <property type="entry name" value="DHFR_1"/>
    <property type="match status" value="1"/>
</dbReference>
<protein>
    <recommendedName>
        <fullName evidence="3">Dihydrofolate reductase</fullName>
        <ecNumber evidence="2">1.5.1.3</ecNumber>
    </recommendedName>
</protein>
<dbReference type="PANTHER" id="PTHR48069">
    <property type="entry name" value="DIHYDROFOLATE REDUCTASE"/>
    <property type="match status" value="1"/>
</dbReference>
<dbReference type="GO" id="GO:0046655">
    <property type="term" value="P:folic acid metabolic process"/>
    <property type="evidence" value="ECO:0007669"/>
    <property type="project" value="TreeGrafter"/>
</dbReference>
<dbReference type="FunCoup" id="Q6CRP4">
    <property type="interactions" value="476"/>
</dbReference>
<evidence type="ECO:0000256" key="6">
    <source>
        <dbReference type="ARBA" id="ARBA00023002"/>
    </source>
</evidence>
<dbReference type="GO" id="GO:0046452">
    <property type="term" value="P:dihydrofolate metabolic process"/>
    <property type="evidence" value="ECO:0007669"/>
    <property type="project" value="TreeGrafter"/>
</dbReference>
<dbReference type="EC" id="1.5.1.3" evidence="2"/>
<dbReference type="PANTHER" id="PTHR48069:SF3">
    <property type="entry name" value="DIHYDROFOLATE REDUCTASE"/>
    <property type="match status" value="1"/>
</dbReference>
<dbReference type="Pfam" id="PF00186">
    <property type="entry name" value="DHFR_1"/>
    <property type="match status" value="1"/>
</dbReference>
<evidence type="ECO:0000256" key="7">
    <source>
        <dbReference type="RuleBase" id="RU004474"/>
    </source>
</evidence>
<organism evidence="9 10">
    <name type="scientific">Kluyveromyces lactis (strain ATCC 8585 / CBS 2359 / DSM 70799 / NBRC 1267 / NRRL Y-1140 / WM37)</name>
    <name type="common">Yeast</name>
    <name type="synonym">Candida sphaerica</name>
    <dbReference type="NCBI Taxonomy" id="284590"/>
    <lineage>
        <taxon>Eukaryota</taxon>
        <taxon>Fungi</taxon>
        <taxon>Dikarya</taxon>
        <taxon>Ascomycota</taxon>
        <taxon>Saccharomycotina</taxon>
        <taxon>Saccharomycetes</taxon>
        <taxon>Saccharomycetales</taxon>
        <taxon>Saccharomycetaceae</taxon>
        <taxon>Kluyveromyces</taxon>
    </lineage>
</organism>
<dbReference type="GO" id="GO:0004146">
    <property type="term" value="F:dihydrofolate reductase activity"/>
    <property type="evidence" value="ECO:0007669"/>
    <property type="project" value="UniProtKB-EC"/>
</dbReference>
<evidence type="ECO:0000256" key="2">
    <source>
        <dbReference type="ARBA" id="ARBA00012856"/>
    </source>
</evidence>
<accession>Q6CRP4</accession>
<dbReference type="InterPro" id="IPR001796">
    <property type="entry name" value="DHFR_dom"/>
</dbReference>
<dbReference type="OMA" id="KEMKYFR"/>
<sequence length="232" mass="26024">MSCKPSVCCVVACLMPGYGIGYQGSLPWRLSKEMKYFRQLTSATRDSSMRNAVVMGRKTWESIPAKFRPLPNRLNVVVSRNCQLDINDEQTQFTKSRVGDDDDDDGGDDATLYAGDLSRAIDQLIANSKILGLETIYIIGGGDIYRQCIPMSHNLFITKIVPDLGMPVPPMDTFLDREQIESQFKEQPHHKLQEIVPKEVSLPQFSADSSSAPTISEKGFTYSFTLWSRDTQ</sequence>
<reference evidence="9 10" key="1">
    <citation type="journal article" date="2004" name="Nature">
        <title>Genome evolution in yeasts.</title>
        <authorList>
            <consortium name="Genolevures"/>
            <person name="Dujon B."/>
            <person name="Sherman D."/>
            <person name="Fischer G."/>
            <person name="Durrens P."/>
            <person name="Casaregola S."/>
            <person name="Lafontaine I."/>
            <person name="de Montigny J."/>
            <person name="Marck C."/>
            <person name="Neuveglise C."/>
            <person name="Talla E."/>
            <person name="Goffard N."/>
            <person name="Frangeul L."/>
            <person name="Aigle M."/>
            <person name="Anthouard V."/>
            <person name="Babour A."/>
            <person name="Barbe V."/>
            <person name="Barnay S."/>
            <person name="Blanchin S."/>
            <person name="Beckerich J.M."/>
            <person name="Beyne E."/>
            <person name="Bleykasten C."/>
            <person name="Boisrame A."/>
            <person name="Boyer J."/>
            <person name="Cattolico L."/>
            <person name="Confanioleri F."/>
            <person name="de Daruvar A."/>
            <person name="Despons L."/>
            <person name="Fabre E."/>
            <person name="Fairhead C."/>
            <person name="Ferry-Dumazet H."/>
            <person name="Groppi A."/>
            <person name="Hantraye F."/>
            <person name="Hennequin C."/>
            <person name="Jauniaux N."/>
            <person name="Joyet P."/>
            <person name="Kachouri R."/>
            <person name="Kerrest A."/>
            <person name="Koszul R."/>
            <person name="Lemaire M."/>
            <person name="Lesur I."/>
            <person name="Ma L."/>
            <person name="Muller H."/>
            <person name="Nicaud J.M."/>
            <person name="Nikolski M."/>
            <person name="Oztas S."/>
            <person name="Ozier-Kalogeropoulos O."/>
            <person name="Pellenz S."/>
            <person name="Potier S."/>
            <person name="Richard G.F."/>
            <person name="Straub M.L."/>
            <person name="Suleau A."/>
            <person name="Swennene D."/>
            <person name="Tekaia F."/>
            <person name="Wesolowski-Louvel M."/>
            <person name="Westhof E."/>
            <person name="Wirth B."/>
            <person name="Zeniou-Meyer M."/>
            <person name="Zivanovic I."/>
            <person name="Bolotin-Fukuhara M."/>
            <person name="Thierry A."/>
            <person name="Bouchier C."/>
            <person name="Caudron B."/>
            <person name="Scarpelli C."/>
            <person name="Gaillardin C."/>
            <person name="Weissenbach J."/>
            <person name="Wincker P."/>
            <person name="Souciet J.L."/>
        </authorList>
    </citation>
    <scope>NUCLEOTIDE SEQUENCE [LARGE SCALE GENOMIC DNA]</scope>
    <source>
        <strain evidence="10">ATCC 8585 / CBS 2359 / DSM 70799 / NBRC 1267 / NRRL Y-1140 / WM37</strain>
    </source>
</reference>
<dbReference type="PaxDb" id="284590-Q6CRP4"/>
<evidence type="ECO:0000256" key="5">
    <source>
        <dbReference type="ARBA" id="ARBA00022857"/>
    </source>
</evidence>
<dbReference type="PRINTS" id="PR00070">
    <property type="entry name" value="DHFR"/>
</dbReference>
<dbReference type="EMBL" id="CR382124">
    <property type="protein sequence ID" value="CAH00491.1"/>
    <property type="molecule type" value="Genomic_DNA"/>
</dbReference>
<dbReference type="SUPFAM" id="SSF53597">
    <property type="entry name" value="Dihydrofolate reductase-like"/>
    <property type="match status" value="1"/>
</dbReference>
<dbReference type="HOGENOM" id="CLU_043966_2_1_1"/>
<dbReference type="InterPro" id="IPR017925">
    <property type="entry name" value="DHFR_CS"/>
</dbReference>
<name>Q6CRP4_KLULA</name>
<dbReference type="eggNOG" id="KOG1324">
    <property type="taxonomic scope" value="Eukaryota"/>
</dbReference>
<dbReference type="STRING" id="284590.Q6CRP4"/>
<evidence type="ECO:0000256" key="4">
    <source>
        <dbReference type="ARBA" id="ARBA00022563"/>
    </source>
</evidence>
<dbReference type="GO" id="GO:0006730">
    <property type="term" value="P:one-carbon metabolic process"/>
    <property type="evidence" value="ECO:0007669"/>
    <property type="project" value="UniProtKB-KW"/>
</dbReference>
<dbReference type="AlphaFoldDB" id="Q6CRP4"/>
<evidence type="ECO:0000313" key="10">
    <source>
        <dbReference type="Proteomes" id="UP000000598"/>
    </source>
</evidence>
<evidence type="ECO:0000256" key="1">
    <source>
        <dbReference type="ARBA" id="ARBA00004903"/>
    </source>
</evidence>
<feature type="domain" description="DHFR" evidence="8">
    <location>
        <begin position="6"/>
        <end position="229"/>
    </location>
</feature>
<gene>
    <name evidence="9" type="ORF">KLLA0_D07458g</name>
</gene>
<evidence type="ECO:0000256" key="3">
    <source>
        <dbReference type="ARBA" id="ARBA00018886"/>
    </source>
</evidence>
<dbReference type="InterPro" id="IPR012259">
    <property type="entry name" value="DHFR"/>
</dbReference>
<dbReference type="PROSITE" id="PS51330">
    <property type="entry name" value="DHFR_2"/>
    <property type="match status" value="1"/>
</dbReference>
<keyword evidence="10" id="KW-1185">Reference proteome</keyword>
<keyword evidence="5" id="KW-0521">NADP</keyword>
<dbReference type="KEGG" id="kla:KLLA0_D07458g"/>
<dbReference type="Proteomes" id="UP000000598">
    <property type="component" value="Chromosome D"/>
</dbReference>
<evidence type="ECO:0000313" key="9">
    <source>
        <dbReference type="EMBL" id="CAH00491.1"/>
    </source>
</evidence>
<proteinExistence type="inferred from homology"/>